<dbReference type="InterPro" id="IPR013879">
    <property type="entry name" value="DUF1761"/>
</dbReference>
<name>A0ABU3VG64_9RHOB</name>
<evidence type="ECO:0000256" key="1">
    <source>
        <dbReference type="SAM" id="Phobius"/>
    </source>
</evidence>
<feature type="transmembrane region" description="Helical" evidence="1">
    <location>
        <begin position="76"/>
        <end position="97"/>
    </location>
</feature>
<keyword evidence="3" id="KW-1185">Reference proteome</keyword>
<accession>A0ABU3VG64</accession>
<evidence type="ECO:0000313" key="2">
    <source>
        <dbReference type="EMBL" id="MDU9005150.1"/>
    </source>
</evidence>
<dbReference type="Proteomes" id="UP001255416">
    <property type="component" value="Unassembled WGS sequence"/>
</dbReference>
<evidence type="ECO:0000313" key="3">
    <source>
        <dbReference type="Proteomes" id="UP001255416"/>
    </source>
</evidence>
<gene>
    <name evidence="2" type="ORF">QO231_14980</name>
</gene>
<protein>
    <submittedName>
        <fullName evidence="2">DUF1761 domain-containing protein</fullName>
    </submittedName>
</protein>
<dbReference type="Pfam" id="PF08570">
    <property type="entry name" value="DUF1761"/>
    <property type="match status" value="1"/>
</dbReference>
<organism evidence="2 3">
    <name type="scientific">Sedimentitalea todarodis</name>
    <dbReference type="NCBI Taxonomy" id="1631240"/>
    <lineage>
        <taxon>Bacteria</taxon>
        <taxon>Pseudomonadati</taxon>
        <taxon>Pseudomonadota</taxon>
        <taxon>Alphaproteobacteria</taxon>
        <taxon>Rhodobacterales</taxon>
        <taxon>Paracoccaceae</taxon>
        <taxon>Sedimentitalea</taxon>
    </lineage>
</organism>
<dbReference type="RefSeq" id="WP_316777976.1">
    <property type="nucleotide sequence ID" value="NZ_JASMWN010000012.1"/>
</dbReference>
<reference evidence="3" key="1">
    <citation type="submission" date="2023-05" db="EMBL/GenBank/DDBJ databases">
        <title>Sedimentitalea sp. nov. JM2-8.</title>
        <authorList>
            <person name="Huang J."/>
        </authorList>
    </citation>
    <scope>NUCLEOTIDE SEQUENCE [LARGE SCALE GENOMIC DNA]</scope>
    <source>
        <strain evidence="3">KHS03</strain>
    </source>
</reference>
<proteinExistence type="predicted"/>
<feature type="transmembrane region" description="Helical" evidence="1">
    <location>
        <begin position="49"/>
        <end position="69"/>
    </location>
</feature>
<keyword evidence="1" id="KW-0472">Membrane</keyword>
<keyword evidence="1" id="KW-1133">Transmembrane helix</keyword>
<comment type="caution">
    <text evidence="2">The sequence shown here is derived from an EMBL/GenBank/DDBJ whole genome shotgun (WGS) entry which is preliminary data.</text>
</comment>
<keyword evidence="1" id="KW-0812">Transmembrane</keyword>
<sequence length="131" mass="13487">MEFLSVIAAAATSFVLGAVWYMALAEPWMQAAGIRRDADGGPEGGQSPVIFAMTFVLQLVVAGMMRHVFSLGGIDTLGAGLVAGGGVGLFFITPWIAINNAYGMRPVSLTVIDGGYATLGCAAMGLVLALF</sequence>
<feature type="transmembrane region" description="Helical" evidence="1">
    <location>
        <begin position="109"/>
        <end position="130"/>
    </location>
</feature>
<dbReference type="EMBL" id="JASMWN010000012">
    <property type="protein sequence ID" value="MDU9005150.1"/>
    <property type="molecule type" value="Genomic_DNA"/>
</dbReference>